<gene>
    <name evidence="1" type="ORF">EVA_11213</name>
</gene>
<name>J9CKT8_9ZZZZ</name>
<proteinExistence type="predicted"/>
<dbReference type="AlphaFoldDB" id="J9CKT8"/>
<accession>J9CKT8</accession>
<organism evidence="1">
    <name type="scientific">gut metagenome</name>
    <dbReference type="NCBI Taxonomy" id="749906"/>
    <lineage>
        <taxon>unclassified sequences</taxon>
        <taxon>metagenomes</taxon>
        <taxon>organismal metagenomes</taxon>
    </lineage>
</organism>
<protein>
    <submittedName>
        <fullName evidence="1">Uncharacterized protein</fullName>
    </submittedName>
</protein>
<evidence type="ECO:0000313" key="1">
    <source>
        <dbReference type="EMBL" id="EJX00676.1"/>
    </source>
</evidence>
<sequence length="84" mass="9360">MTFVVFRILCVRVTVGQAQRLQLRNGDVEVCKGHLVKILPLVAPEAVVERIHRVFRLVIISVAHEVVHVLPVLMVAKLMAQGEA</sequence>
<dbReference type="EMBL" id="AMCI01003272">
    <property type="protein sequence ID" value="EJX00676.1"/>
    <property type="molecule type" value="Genomic_DNA"/>
</dbReference>
<reference evidence="1" key="1">
    <citation type="journal article" date="2012" name="PLoS ONE">
        <title>Gene sets for utilization of primary and secondary nutrition supplies in the distal gut of endangered iberian lynx.</title>
        <authorList>
            <person name="Alcaide M."/>
            <person name="Messina E."/>
            <person name="Richter M."/>
            <person name="Bargiela R."/>
            <person name="Peplies J."/>
            <person name="Huws S.A."/>
            <person name="Newbold C.J."/>
            <person name="Golyshin P.N."/>
            <person name="Simon M.A."/>
            <person name="Lopez G."/>
            <person name="Yakimov M.M."/>
            <person name="Ferrer M."/>
        </authorList>
    </citation>
    <scope>NUCLEOTIDE SEQUENCE</scope>
</reference>
<comment type="caution">
    <text evidence="1">The sequence shown here is derived from an EMBL/GenBank/DDBJ whole genome shotgun (WGS) entry which is preliminary data.</text>
</comment>